<dbReference type="EMBL" id="CAJVNV010000168">
    <property type="protein sequence ID" value="CAG8091384.1"/>
    <property type="molecule type" value="Genomic_DNA"/>
</dbReference>
<evidence type="ECO:0000313" key="3">
    <source>
        <dbReference type="Proteomes" id="UP000191691"/>
    </source>
</evidence>
<keyword evidence="3" id="KW-1185">Reference proteome</keyword>
<evidence type="ECO:0000313" key="1">
    <source>
        <dbReference type="EMBL" id="CAG8091384.1"/>
    </source>
</evidence>
<dbReference type="Proteomes" id="UP000191691">
    <property type="component" value="Unassembled WGS sequence"/>
</dbReference>
<dbReference type="EMBL" id="MOOB01000069">
    <property type="protein sequence ID" value="OQE76222.1"/>
    <property type="molecule type" value="Genomic_DNA"/>
</dbReference>
<sequence>MPPRPGPVSTFKRERAAFIFDLETQARILRVNPQAGGIVAENLRELVGSVHRLKDASVTMAADARGNAYVQAKPYGFYSYNVPRMCNDLFACLLHWADILVNTDGRRTDGIVVDSIEGMLGSLGF</sequence>
<gene>
    <name evidence="2" type="ORF">PENNAL_c0069G11575</name>
    <name evidence="1" type="ORF">PNAL_LOCUS4423</name>
</gene>
<dbReference type="AlphaFoldDB" id="A0A1V6XM52"/>
<reference evidence="1" key="3">
    <citation type="submission" date="2021-07" db="EMBL/GenBank/DDBJ databases">
        <authorList>
            <person name="Branca A.L. A."/>
        </authorList>
    </citation>
    <scope>NUCLEOTIDE SEQUENCE</scope>
</reference>
<dbReference type="OrthoDB" id="9971853at2759"/>
<accession>A0A1V6XM52</accession>
<organism evidence="2 3">
    <name type="scientific">Penicillium nalgiovense</name>
    <dbReference type="NCBI Taxonomy" id="60175"/>
    <lineage>
        <taxon>Eukaryota</taxon>
        <taxon>Fungi</taxon>
        <taxon>Dikarya</taxon>
        <taxon>Ascomycota</taxon>
        <taxon>Pezizomycotina</taxon>
        <taxon>Eurotiomycetes</taxon>
        <taxon>Eurotiomycetidae</taxon>
        <taxon>Eurotiales</taxon>
        <taxon>Aspergillaceae</taxon>
        <taxon>Penicillium</taxon>
    </lineage>
</organism>
<protein>
    <submittedName>
        <fullName evidence="2">Uncharacterized protein</fullName>
    </submittedName>
</protein>
<reference evidence="3" key="2">
    <citation type="journal article" date="2017" name="Nat. Microbiol.">
        <title>Global analysis of biosynthetic gene clusters reveals vast potential of secondary metabolite production in Penicillium species.</title>
        <authorList>
            <person name="Nielsen J.C."/>
            <person name="Grijseels S."/>
            <person name="Prigent S."/>
            <person name="Ji B."/>
            <person name="Dainat J."/>
            <person name="Nielsen K.F."/>
            <person name="Frisvad J.C."/>
            <person name="Workman M."/>
            <person name="Nielsen J."/>
        </authorList>
    </citation>
    <scope>NUCLEOTIDE SEQUENCE [LARGE SCALE GENOMIC DNA]</scope>
    <source>
        <strain evidence="3">IBT 13039</strain>
    </source>
</reference>
<proteinExistence type="predicted"/>
<dbReference type="Proteomes" id="UP001153461">
    <property type="component" value="Unassembled WGS sequence"/>
</dbReference>
<evidence type="ECO:0000313" key="2">
    <source>
        <dbReference type="EMBL" id="OQE76222.1"/>
    </source>
</evidence>
<reference evidence="2" key="1">
    <citation type="submission" date="2016-10" db="EMBL/GenBank/DDBJ databases">
        <title>Uncovering the secondary metabolism of Penicillium species provides insights into the evolution of 6-MSA pathways.</title>
        <authorList>
            <person name="Nielsen J.C."/>
            <person name="Nielsen J."/>
        </authorList>
    </citation>
    <scope>NUCLEOTIDE SEQUENCE [LARGE SCALE GENOMIC DNA]</scope>
    <source>
        <strain evidence="2">IBT 13039</strain>
    </source>
</reference>
<name>A0A1V6XM52_PENNA</name>
<comment type="caution">
    <text evidence="2">The sequence shown here is derived from an EMBL/GenBank/DDBJ whole genome shotgun (WGS) entry which is preliminary data.</text>
</comment>